<feature type="compositionally biased region" description="Acidic residues" evidence="1">
    <location>
        <begin position="326"/>
        <end position="349"/>
    </location>
</feature>
<gene>
    <name evidence="2" type="ORF">KHLLAP_LOCUS5499</name>
</gene>
<organism evidence="2 3">
    <name type="scientific">Anthostomella pinea</name>
    <dbReference type="NCBI Taxonomy" id="933095"/>
    <lineage>
        <taxon>Eukaryota</taxon>
        <taxon>Fungi</taxon>
        <taxon>Dikarya</taxon>
        <taxon>Ascomycota</taxon>
        <taxon>Pezizomycotina</taxon>
        <taxon>Sordariomycetes</taxon>
        <taxon>Xylariomycetidae</taxon>
        <taxon>Xylariales</taxon>
        <taxon>Xylariaceae</taxon>
        <taxon>Anthostomella</taxon>
    </lineage>
</organism>
<feature type="region of interest" description="Disordered" evidence="1">
    <location>
        <begin position="32"/>
        <end position="87"/>
    </location>
</feature>
<feature type="compositionally biased region" description="Basic and acidic residues" evidence="1">
    <location>
        <begin position="311"/>
        <end position="325"/>
    </location>
</feature>
<sequence>MGQWELPYGTYVELGTGALSGVCPLRPTSLTFLTSPSTQEHTPRLRSIGPPHGEQEEAEDGYQQGDPRTGRQPAVSEASTRASGPRLFSGLPWNQAVVRAEATYVHASNTGFTHQPAPNARSLLRTCRRIRAEIGDTWLGQVLFSFEDYQTMLNKLTALPIDSLAKIRHLRTNGDIRWMLRSPDGVLEGRGGAVGYGTLSGLIAEGDGWKELRYLCHDSTMLGFAIPSRYIGTHLETSHSREPQPNERAGHGLGMKEKTRVAYEQKLISHGSQAEEAPYGTKEDKLLSVAGEREKELLVIVRRGRGVDYQVKKPDKSWKESRPDPPSDDGDENTLGDGGEEIDSYDNVDDYIWNALP</sequence>
<feature type="region of interest" description="Disordered" evidence="1">
    <location>
        <begin position="311"/>
        <end position="349"/>
    </location>
</feature>
<dbReference type="AlphaFoldDB" id="A0AAI8VI37"/>
<comment type="caution">
    <text evidence="2">The sequence shown here is derived from an EMBL/GenBank/DDBJ whole genome shotgun (WGS) entry which is preliminary data.</text>
</comment>
<keyword evidence="3" id="KW-1185">Reference proteome</keyword>
<evidence type="ECO:0000313" key="2">
    <source>
        <dbReference type="EMBL" id="CAJ2505031.1"/>
    </source>
</evidence>
<reference evidence="2" key="1">
    <citation type="submission" date="2023-10" db="EMBL/GenBank/DDBJ databases">
        <authorList>
            <person name="Hackl T."/>
        </authorList>
    </citation>
    <scope>NUCLEOTIDE SEQUENCE</scope>
</reference>
<evidence type="ECO:0000256" key="1">
    <source>
        <dbReference type="SAM" id="MobiDB-lite"/>
    </source>
</evidence>
<feature type="region of interest" description="Disordered" evidence="1">
    <location>
        <begin position="236"/>
        <end position="256"/>
    </location>
</feature>
<accession>A0AAI8VI37</accession>
<protein>
    <submittedName>
        <fullName evidence="2">Uu.00g124250.m01.CDS01</fullName>
    </submittedName>
</protein>
<name>A0AAI8VI37_9PEZI</name>
<evidence type="ECO:0000313" key="3">
    <source>
        <dbReference type="Proteomes" id="UP001295740"/>
    </source>
</evidence>
<dbReference type="Proteomes" id="UP001295740">
    <property type="component" value="Unassembled WGS sequence"/>
</dbReference>
<dbReference type="EMBL" id="CAUWAG010000007">
    <property type="protein sequence ID" value="CAJ2505031.1"/>
    <property type="molecule type" value="Genomic_DNA"/>
</dbReference>
<proteinExistence type="predicted"/>